<comment type="caution">
    <text evidence="7">The sequence shown here is derived from an EMBL/GenBank/DDBJ whole genome shotgun (WGS) entry which is preliminary data.</text>
</comment>
<dbReference type="GO" id="GO:0004170">
    <property type="term" value="F:dUTP diphosphatase activity"/>
    <property type="evidence" value="ECO:0007669"/>
    <property type="project" value="UniProtKB-EC"/>
</dbReference>
<dbReference type="Proteomes" id="UP001524473">
    <property type="component" value="Unassembled WGS sequence"/>
</dbReference>
<feature type="binding site" evidence="5">
    <location>
        <position position="77"/>
    </location>
    <ligand>
        <name>substrate</name>
    </ligand>
</feature>
<dbReference type="RefSeq" id="WP_066859829.1">
    <property type="nucleotide sequence ID" value="NZ_CABKVV010000008.1"/>
</dbReference>
<comment type="catalytic activity">
    <reaction evidence="4 5">
        <text>dUTP + H2O = dUMP + diphosphate + H(+)</text>
        <dbReference type="Rhea" id="RHEA:10248"/>
        <dbReference type="ChEBI" id="CHEBI:15377"/>
        <dbReference type="ChEBI" id="CHEBI:15378"/>
        <dbReference type="ChEBI" id="CHEBI:33019"/>
        <dbReference type="ChEBI" id="CHEBI:61555"/>
        <dbReference type="ChEBI" id="CHEBI:246422"/>
        <dbReference type="EC" id="3.6.1.23"/>
    </reaction>
</comment>
<evidence type="ECO:0000313" key="8">
    <source>
        <dbReference type="Proteomes" id="UP001524473"/>
    </source>
</evidence>
<comment type="similarity">
    <text evidence="1 5">Belongs to the dUTPase family.</text>
</comment>
<keyword evidence="5" id="KW-0460">Magnesium</keyword>
<evidence type="ECO:0000256" key="1">
    <source>
        <dbReference type="ARBA" id="ARBA00006581"/>
    </source>
</evidence>
<keyword evidence="3 5" id="KW-0546">Nucleotide metabolism</keyword>
<feature type="domain" description="dUTPase-like" evidence="6">
    <location>
        <begin position="11"/>
        <end position="143"/>
    </location>
</feature>
<dbReference type="InterPro" id="IPR033704">
    <property type="entry name" value="dUTPase_trimeric"/>
</dbReference>
<protein>
    <recommendedName>
        <fullName evidence="5">Deoxyuridine 5'-triphosphate nucleotidohydrolase</fullName>
        <shortName evidence="5">dUTPase</shortName>
        <ecNumber evidence="5">3.6.1.23</ecNumber>
    </recommendedName>
    <alternativeName>
        <fullName evidence="5">dUTP pyrophosphatase</fullName>
    </alternativeName>
</protein>
<evidence type="ECO:0000256" key="4">
    <source>
        <dbReference type="ARBA" id="ARBA00047686"/>
    </source>
</evidence>
<dbReference type="EC" id="3.6.1.23" evidence="5"/>
<reference evidence="7 8" key="1">
    <citation type="submission" date="2022-06" db="EMBL/GenBank/DDBJ databases">
        <title>Isolation of gut microbiota from human fecal samples.</title>
        <authorList>
            <person name="Pamer E.G."/>
            <person name="Barat B."/>
            <person name="Waligurski E."/>
            <person name="Medina S."/>
            <person name="Paddock L."/>
            <person name="Mostad J."/>
        </authorList>
    </citation>
    <scope>NUCLEOTIDE SEQUENCE [LARGE SCALE GENOMIC DNA]</scope>
    <source>
        <strain evidence="7 8">DFI.9.73</strain>
    </source>
</reference>
<dbReference type="InterPro" id="IPR008181">
    <property type="entry name" value="dUTPase"/>
</dbReference>
<dbReference type="EMBL" id="JANFZH010000005">
    <property type="protein sequence ID" value="MCQ4838897.1"/>
    <property type="molecule type" value="Genomic_DNA"/>
</dbReference>
<dbReference type="PANTHER" id="PTHR11241:SF0">
    <property type="entry name" value="DEOXYURIDINE 5'-TRIPHOSPHATE NUCLEOTIDOHYDROLASE"/>
    <property type="match status" value="1"/>
</dbReference>
<dbReference type="Gene3D" id="2.70.40.10">
    <property type="match status" value="1"/>
</dbReference>
<evidence type="ECO:0000259" key="6">
    <source>
        <dbReference type="Pfam" id="PF00692"/>
    </source>
</evidence>
<proteinExistence type="inferred from homology"/>
<gene>
    <name evidence="5 7" type="primary">dut</name>
    <name evidence="7" type="ORF">NE695_03080</name>
</gene>
<name>A0ABT1RW49_9FIRM</name>
<comment type="function">
    <text evidence="5">This enzyme is involved in nucleotide metabolism: it produces dUMP, the immediate precursor of thymidine nucleotides and it decreases the intracellular concentration of dUTP so that uracil cannot be incorporated into DNA.</text>
</comment>
<dbReference type="GeneID" id="90530954"/>
<accession>A0ABT1RW49</accession>
<evidence type="ECO:0000313" key="7">
    <source>
        <dbReference type="EMBL" id="MCQ4838897.1"/>
    </source>
</evidence>
<feature type="binding site" evidence="5">
    <location>
        <begin position="64"/>
        <end position="66"/>
    </location>
    <ligand>
        <name>substrate</name>
    </ligand>
</feature>
<dbReference type="NCBIfam" id="TIGR00576">
    <property type="entry name" value="dut"/>
    <property type="match status" value="1"/>
</dbReference>
<comment type="cofactor">
    <cofactor evidence="5">
        <name>Mg(2+)</name>
        <dbReference type="ChEBI" id="CHEBI:18420"/>
    </cofactor>
</comment>
<dbReference type="InterPro" id="IPR029054">
    <property type="entry name" value="dUTPase-like"/>
</dbReference>
<comment type="pathway">
    <text evidence="5">Pyrimidine metabolism; dUMP biosynthesis; dUMP from dCTP (dUTP route): step 2/2.</text>
</comment>
<feature type="binding site" evidence="5">
    <location>
        <begin position="81"/>
        <end position="83"/>
    </location>
    <ligand>
        <name>substrate</name>
    </ligand>
</feature>
<dbReference type="SUPFAM" id="SSF51283">
    <property type="entry name" value="dUTPase-like"/>
    <property type="match status" value="1"/>
</dbReference>
<dbReference type="Pfam" id="PF00692">
    <property type="entry name" value="dUTPase"/>
    <property type="match status" value="1"/>
</dbReference>
<evidence type="ECO:0000256" key="2">
    <source>
        <dbReference type="ARBA" id="ARBA00022801"/>
    </source>
</evidence>
<dbReference type="PANTHER" id="PTHR11241">
    <property type="entry name" value="DEOXYURIDINE 5'-TRIPHOSPHATE NUCLEOTIDOHYDROLASE"/>
    <property type="match status" value="1"/>
</dbReference>
<dbReference type="CDD" id="cd07557">
    <property type="entry name" value="trimeric_dUTPase"/>
    <property type="match status" value="1"/>
</dbReference>
<evidence type="ECO:0000256" key="3">
    <source>
        <dbReference type="ARBA" id="ARBA00023080"/>
    </source>
</evidence>
<organism evidence="7 8">
    <name type="scientific">Neglectibacter timonensis</name>
    <dbReference type="NCBI Taxonomy" id="1776382"/>
    <lineage>
        <taxon>Bacteria</taxon>
        <taxon>Bacillati</taxon>
        <taxon>Bacillota</taxon>
        <taxon>Clostridia</taxon>
        <taxon>Eubacteriales</taxon>
        <taxon>Oscillospiraceae</taxon>
        <taxon>Neglectibacter</taxon>
    </lineage>
</organism>
<keyword evidence="2 5" id="KW-0378">Hydrolase</keyword>
<dbReference type="NCBIfam" id="NF001862">
    <property type="entry name" value="PRK00601.1"/>
    <property type="match status" value="1"/>
</dbReference>
<comment type="caution">
    <text evidence="5">Lacks conserved residue(s) required for the propagation of feature annotation.</text>
</comment>
<sequence length="145" mass="15195">MILKVKKLKEEAVLPERKTPGSAGFDLCACIAQEITMEPGDMAVFPTGLAAEIPEGCAGMIFTRSGLGVKHGIAVSNGVGVIDSDYRGEIQVGLHNFSRTAYTVCPGDRIAQLIVMPVCLPQVEEAAVLSETDRGGAGFGSTGKR</sequence>
<keyword evidence="8" id="KW-1185">Reference proteome</keyword>
<dbReference type="HAMAP" id="MF_00116">
    <property type="entry name" value="dUTPase_bact"/>
    <property type="match status" value="1"/>
</dbReference>
<dbReference type="InterPro" id="IPR036157">
    <property type="entry name" value="dUTPase-like_sf"/>
</dbReference>
<keyword evidence="5" id="KW-0479">Metal-binding</keyword>
<evidence type="ECO:0000256" key="5">
    <source>
        <dbReference type="HAMAP-Rule" id="MF_00116"/>
    </source>
</evidence>